<gene>
    <name evidence="14" type="ORF">PSYICH_LOCUS1813</name>
</gene>
<evidence type="ECO:0000256" key="9">
    <source>
        <dbReference type="ARBA" id="ARBA00023180"/>
    </source>
</evidence>
<evidence type="ECO:0000256" key="6">
    <source>
        <dbReference type="ARBA" id="ARBA00022989"/>
    </source>
</evidence>
<dbReference type="Gene3D" id="3.40.190.10">
    <property type="entry name" value="Periplasmic binding protein-like II"/>
    <property type="match status" value="1"/>
</dbReference>
<dbReference type="Pfam" id="PF00444">
    <property type="entry name" value="Ribosomal_L36"/>
    <property type="match status" value="1"/>
</dbReference>
<evidence type="ECO:0000256" key="10">
    <source>
        <dbReference type="ARBA" id="ARBA00023274"/>
    </source>
</evidence>
<keyword evidence="9" id="KW-0325">Glycoprotein</keyword>
<dbReference type="PANTHER" id="PTHR42643">
    <property type="entry name" value="IONOTROPIC RECEPTOR 20A-RELATED"/>
    <property type="match status" value="1"/>
</dbReference>
<evidence type="ECO:0000256" key="4">
    <source>
        <dbReference type="ARBA" id="ARBA00022692"/>
    </source>
</evidence>
<dbReference type="GO" id="GO:0006412">
    <property type="term" value="P:translation"/>
    <property type="evidence" value="ECO:0007669"/>
    <property type="project" value="InterPro"/>
</dbReference>
<dbReference type="Gene3D" id="1.10.287.70">
    <property type="match status" value="1"/>
</dbReference>
<evidence type="ECO:0000256" key="12">
    <source>
        <dbReference type="SAM" id="Phobius"/>
    </source>
</evidence>
<proteinExistence type="inferred from homology"/>
<evidence type="ECO:0000256" key="1">
    <source>
        <dbReference type="ARBA" id="ARBA00004651"/>
    </source>
</evidence>
<dbReference type="PANTHER" id="PTHR42643:SF30">
    <property type="entry name" value="IONOTROPIC RECEPTOR 40A-RELATED"/>
    <property type="match status" value="1"/>
</dbReference>
<keyword evidence="3" id="KW-1003">Cell membrane</keyword>
<dbReference type="Proteomes" id="UP001153636">
    <property type="component" value="Chromosome 10"/>
</dbReference>
<dbReference type="OrthoDB" id="10265903at2759"/>
<comment type="subcellular location">
    <subcellularLocation>
        <location evidence="1">Cell membrane</location>
        <topology evidence="1">Multi-pass membrane protein</topology>
    </subcellularLocation>
</comment>
<keyword evidence="10 11" id="KW-0687">Ribonucleoprotein</keyword>
<evidence type="ECO:0000256" key="3">
    <source>
        <dbReference type="ARBA" id="ARBA00022475"/>
    </source>
</evidence>
<keyword evidence="5 11" id="KW-0689">Ribosomal protein</keyword>
<dbReference type="GO" id="GO:0005840">
    <property type="term" value="C:ribosome"/>
    <property type="evidence" value="ECO:0007669"/>
    <property type="project" value="UniProtKB-KW"/>
</dbReference>
<dbReference type="HAMAP" id="MF_00251">
    <property type="entry name" value="Ribosomal_bL36"/>
    <property type="match status" value="1"/>
</dbReference>
<keyword evidence="13" id="KW-0732">Signal</keyword>
<evidence type="ECO:0000256" key="7">
    <source>
        <dbReference type="ARBA" id="ARBA00023136"/>
    </source>
</evidence>
<dbReference type="SUPFAM" id="SSF53850">
    <property type="entry name" value="Periplasmic binding protein-like II"/>
    <property type="match status" value="1"/>
</dbReference>
<evidence type="ECO:0000256" key="8">
    <source>
        <dbReference type="ARBA" id="ARBA00023170"/>
    </source>
</evidence>
<feature type="chain" id="PRO_5040263008" description="Ribosomal protein" evidence="13">
    <location>
        <begin position="18"/>
        <end position="633"/>
    </location>
</feature>
<dbReference type="EMBL" id="OV651822">
    <property type="protein sequence ID" value="CAH1100824.1"/>
    <property type="molecule type" value="Genomic_DNA"/>
</dbReference>
<accession>A0A9P0CKI6</accession>
<dbReference type="InterPro" id="IPR000473">
    <property type="entry name" value="Ribosomal_bL36"/>
</dbReference>
<evidence type="ECO:0000256" key="13">
    <source>
        <dbReference type="SAM" id="SignalP"/>
    </source>
</evidence>
<dbReference type="NCBIfam" id="TIGR01022">
    <property type="entry name" value="rpmJ_bact"/>
    <property type="match status" value="1"/>
</dbReference>
<dbReference type="GO" id="GO:0005886">
    <property type="term" value="C:plasma membrane"/>
    <property type="evidence" value="ECO:0007669"/>
    <property type="project" value="UniProtKB-SubCell"/>
</dbReference>
<organism evidence="14 15">
    <name type="scientific">Psylliodes chrysocephalus</name>
    <dbReference type="NCBI Taxonomy" id="3402493"/>
    <lineage>
        <taxon>Eukaryota</taxon>
        <taxon>Metazoa</taxon>
        <taxon>Ecdysozoa</taxon>
        <taxon>Arthropoda</taxon>
        <taxon>Hexapoda</taxon>
        <taxon>Insecta</taxon>
        <taxon>Pterygota</taxon>
        <taxon>Neoptera</taxon>
        <taxon>Endopterygota</taxon>
        <taxon>Coleoptera</taxon>
        <taxon>Polyphaga</taxon>
        <taxon>Cucujiformia</taxon>
        <taxon>Chrysomeloidea</taxon>
        <taxon>Chrysomelidae</taxon>
        <taxon>Galerucinae</taxon>
        <taxon>Alticini</taxon>
        <taxon>Psylliodes</taxon>
    </lineage>
</organism>
<feature type="transmembrane region" description="Helical" evidence="12">
    <location>
        <begin position="323"/>
        <end position="342"/>
    </location>
</feature>
<evidence type="ECO:0000256" key="5">
    <source>
        <dbReference type="ARBA" id="ARBA00022980"/>
    </source>
</evidence>
<dbReference type="GO" id="GO:0003735">
    <property type="term" value="F:structural constituent of ribosome"/>
    <property type="evidence" value="ECO:0007669"/>
    <property type="project" value="InterPro"/>
</dbReference>
<dbReference type="InterPro" id="IPR035977">
    <property type="entry name" value="Ribosomal_bL36_sp"/>
</dbReference>
<dbReference type="PROSITE" id="PS00828">
    <property type="entry name" value="RIBOSOMAL_L36"/>
    <property type="match status" value="1"/>
</dbReference>
<protein>
    <recommendedName>
        <fullName evidence="11">Ribosomal protein</fullName>
    </recommendedName>
</protein>
<keyword evidence="4 12" id="KW-0812">Transmembrane</keyword>
<evidence type="ECO:0000256" key="11">
    <source>
        <dbReference type="RuleBase" id="RU000570"/>
    </source>
</evidence>
<evidence type="ECO:0000256" key="2">
    <source>
        <dbReference type="ARBA" id="ARBA00007645"/>
    </source>
</evidence>
<evidence type="ECO:0000313" key="15">
    <source>
        <dbReference type="Proteomes" id="UP001153636"/>
    </source>
</evidence>
<keyword evidence="15" id="KW-1185">Reference proteome</keyword>
<feature type="signal peptide" evidence="13">
    <location>
        <begin position="1"/>
        <end position="17"/>
    </location>
</feature>
<dbReference type="AlphaFoldDB" id="A0A9P0CKI6"/>
<keyword evidence="6 12" id="KW-1133">Transmembrane helix</keyword>
<dbReference type="InterPro" id="IPR052192">
    <property type="entry name" value="Insect_Ionotropic_Sensory_Rcpt"/>
</dbReference>
<keyword evidence="8" id="KW-0675">Receptor</keyword>
<keyword evidence="7 12" id="KW-0472">Membrane</keyword>
<name>A0A9P0CKI6_9CUCU</name>
<evidence type="ECO:0000313" key="14">
    <source>
        <dbReference type="EMBL" id="CAH1100824.1"/>
    </source>
</evidence>
<dbReference type="SUPFAM" id="SSF57840">
    <property type="entry name" value="Ribosomal protein L36"/>
    <property type="match status" value="1"/>
</dbReference>
<feature type="transmembrane region" description="Helical" evidence="12">
    <location>
        <begin position="269"/>
        <end position="289"/>
    </location>
</feature>
<dbReference type="GO" id="GO:1990904">
    <property type="term" value="C:ribonucleoprotein complex"/>
    <property type="evidence" value="ECO:0007669"/>
    <property type="project" value="UniProtKB-KW"/>
</dbReference>
<reference evidence="14" key="1">
    <citation type="submission" date="2022-01" db="EMBL/GenBank/DDBJ databases">
        <authorList>
            <person name="King R."/>
        </authorList>
    </citation>
    <scope>NUCLEOTIDE SEQUENCE</scope>
</reference>
<sequence length="633" mass="73908">MIKILIVLYFCCIKFSSLNFLRLPSNSSDALSQDCVNDILFTTVKNNEVIYSVNVDLNINLPIIKFNTTETLKNVFKLAIQPDVYVLKETPNIEELIKKLYFKGLFNPRGIVNNSRIVKKRKFKIINALECHDSFNNRIDAFRYTIREKIRELNIIYQKQPPYVISPKEGLNTEIVNLIASSLKVKPNYKLSNLSDTIGFVDENGQTTGMLLDVRNGKFDLSINILISFFNEYLYFDITIPIMDDVGAFIVARNRVTDYWKMFYEEFTLTVWICLFASIVICYVILYMIQKILPNAKHNSSLFINILRLFLEGTSPIKSDSQAFNILFLFVLFNSFILTTLYKSKQFNFMNTDQSYQRISSEQDIFKYKLRIVLNKGVFMYNAASDKPLEKLLNKYDPIICNQTISCMYMTAFNKDLVGIHTLRTVKYYISKELVDSEGKSLIYILRSDHMRSYFYWFFRKGHPLFEQFNEKLLKAREAGLIDYIYKRNDMKTQRAIALTQTSNTFQAKPLKLEVLHRMLSILVNSILNASKRLSQSNRIFTSNFHCINGINNMNLVKSTFLEPNTAAVVPTCGFKVMGKVRRRCKDCFIVRREERLFVLCKTHPRHKQMQIAKNPKNTWILTHATQSKVRPW</sequence>
<comment type="similarity">
    <text evidence="2 11">Belongs to the bacterial ribosomal protein bL36 family.</text>
</comment>